<dbReference type="AlphaFoldDB" id="A0A1M6JS15"/>
<reference evidence="4 5" key="1">
    <citation type="submission" date="2016-11" db="EMBL/GenBank/DDBJ databases">
        <authorList>
            <person name="Jaros S."/>
            <person name="Januszkiewicz K."/>
            <person name="Wedrychowicz H."/>
        </authorList>
    </citation>
    <scope>NUCLEOTIDE SEQUENCE [LARGE SCALE GENOMIC DNA]</scope>
    <source>
        <strain evidence="4 5">DSM 22807</strain>
    </source>
</reference>
<evidence type="ECO:0000256" key="1">
    <source>
        <dbReference type="ARBA" id="ARBA00004442"/>
    </source>
</evidence>
<name>A0A1M6JS15_9FLAO</name>
<organism evidence="4 5">
    <name type="scientific">Flavobacterium haoranii</name>
    <dbReference type="NCBI Taxonomy" id="683124"/>
    <lineage>
        <taxon>Bacteria</taxon>
        <taxon>Pseudomonadati</taxon>
        <taxon>Bacteroidota</taxon>
        <taxon>Flavobacteriia</taxon>
        <taxon>Flavobacteriales</taxon>
        <taxon>Flavobacteriaceae</taxon>
        <taxon>Flavobacterium</taxon>
    </lineage>
</organism>
<gene>
    <name evidence="4" type="ORF">SAMN05444337_2075</name>
</gene>
<dbReference type="EMBL" id="FQZH01000004">
    <property type="protein sequence ID" value="SHJ49446.1"/>
    <property type="molecule type" value="Genomic_DNA"/>
</dbReference>
<sequence>MKNLKIYFPIVITALASQFSFGQEDENIGSEVVNVVKPYTPTISDAFKVKESPVIDDEDNTQKEEIKYNIFSFPVASTFTPAKGQAAAVDKEKKERIFSNYATLGVGNYGTVNGELYVTHNFGRDSYLGAMLRHLSSQGGIKDAKLDDNYATTGLDVTYGSRNRDLNWNVDLGVKRQMNNWYGLPYDNIVFDAPTIESIEEKQIYNTIALGGKVGLKDSFFSELTMQFKRFSDDFGSGENRFWIKPNFDFEVMDSKVNADFVVDYVGGSFDRMYAVDSELKYSNVIFGTKPNFLYQQDDLSVLIGAGVFYTTGKFNGETDSKIFVYPNVKASYKIVEDVLIGYAGAEGGLNQNSYADFVDQNPFISPTLYIAPTDNKYDIYVGLKGKLASSVSFNVKGSYNNDDNKALFVSNPYQHNSVTNNTEGYAYGNSFDVVYDNVKTMSIFGEIKADFSKSISLALNGTYNNYSTDLQAEAWNLPQLKIGANLDFDITDKWHAGTNIFFVGERKDIVTIQIMQFPLSAFEQKTITLDSYFDLNAHVGYNFSERLSFFLRGNNLANQQYNRWANFPVQGVQVLGGANYKFDF</sequence>
<dbReference type="InterPro" id="IPR036942">
    <property type="entry name" value="Beta-barrel_TonB_sf"/>
</dbReference>
<dbReference type="RefSeq" id="WP_072784722.1">
    <property type="nucleotide sequence ID" value="NZ_CP045292.1"/>
</dbReference>
<dbReference type="Proteomes" id="UP000184232">
    <property type="component" value="Unassembled WGS sequence"/>
</dbReference>
<dbReference type="SUPFAM" id="SSF56935">
    <property type="entry name" value="Porins"/>
    <property type="match status" value="1"/>
</dbReference>
<dbReference type="Gene3D" id="2.40.170.20">
    <property type="entry name" value="TonB-dependent receptor, beta-barrel domain"/>
    <property type="match status" value="1"/>
</dbReference>
<keyword evidence="4" id="KW-0675">Receptor</keyword>
<keyword evidence="2" id="KW-0472">Membrane</keyword>
<evidence type="ECO:0000256" key="2">
    <source>
        <dbReference type="ARBA" id="ARBA00023136"/>
    </source>
</evidence>
<evidence type="ECO:0000313" key="4">
    <source>
        <dbReference type="EMBL" id="SHJ49446.1"/>
    </source>
</evidence>
<dbReference type="OrthoDB" id="1264254at2"/>
<protein>
    <submittedName>
        <fullName evidence="4">TonB dependent receptor</fullName>
    </submittedName>
</protein>
<comment type="subcellular location">
    <subcellularLocation>
        <location evidence="1">Cell outer membrane</location>
    </subcellularLocation>
</comment>
<accession>A0A1M6JS15</accession>
<dbReference type="GO" id="GO:0009279">
    <property type="term" value="C:cell outer membrane"/>
    <property type="evidence" value="ECO:0007669"/>
    <property type="project" value="UniProtKB-SubCell"/>
</dbReference>
<evidence type="ECO:0000256" key="3">
    <source>
        <dbReference type="ARBA" id="ARBA00023237"/>
    </source>
</evidence>
<keyword evidence="5" id="KW-1185">Reference proteome</keyword>
<keyword evidence="3" id="KW-0998">Cell outer membrane</keyword>
<proteinExistence type="predicted"/>
<evidence type="ECO:0000313" key="5">
    <source>
        <dbReference type="Proteomes" id="UP000184232"/>
    </source>
</evidence>
<dbReference type="STRING" id="683124.SAMN05444337_2075"/>